<feature type="transmembrane region" description="Helical" evidence="2">
    <location>
        <begin position="356"/>
        <end position="377"/>
    </location>
</feature>
<feature type="transmembrane region" description="Helical" evidence="2">
    <location>
        <begin position="166"/>
        <end position="184"/>
    </location>
</feature>
<feature type="transmembrane region" description="Helical" evidence="2">
    <location>
        <begin position="30"/>
        <end position="54"/>
    </location>
</feature>
<feature type="compositionally biased region" description="Low complexity" evidence="1">
    <location>
        <begin position="519"/>
        <end position="542"/>
    </location>
</feature>
<feature type="compositionally biased region" description="Pro residues" evidence="1">
    <location>
        <begin position="609"/>
        <end position="659"/>
    </location>
</feature>
<dbReference type="Proteomes" id="UP000002357">
    <property type="component" value="Chromosome"/>
</dbReference>
<keyword evidence="2" id="KW-0812">Transmembrane</keyword>
<dbReference type="GeneID" id="93729761"/>
<name>E2Q390_STRCL</name>
<dbReference type="InterPro" id="IPR045931">
    <property type="entry name" value="DUF6350"/>
</dbReference>
<evidence type="ECO:0000313" key="3">
    <source>
        <dbReference type="EMBL" id="EFG08805.1"/>
    </source>
</evidence>
<dbReference type="KEGG" id="sclf:BB341_10020"/>
<dbReference type="eggNOG" id="COG2311">
    <property type="taxonomic scope" value="Bacteria"/>
</dbReference>
<dbReference type="STRING" id="1901.BB341_10020"/>
<feature type="transmembrane region" description="Helical" evidence="2">
    <location>
        <begin position="397"/>
        <end position="419"/>
    </location>
</feature>
<feature type="transmembrane region" description="Helical" evidence="2">
    <location>
        <begin position="322"/>
        <end position="344"/>
    </location>
</feature>
<feature type="transmembrane region" description="Helical" evidence="2">
    <location>
        <begin position="95"/>
        <end position="112"/>
    </location>
</feature>
<keyword evidence="4" id="KW-1185">Reference proteome</keyword>
<feature type="region of interest" description="Disordered" evidence="1">
    <location>
        <begin position="440"/>
        <end position="675"/>
    </location>
</feature>
<feature type="compositionally biased region" description="Low complexity" evidence="1">
    <location>
        <begin position="553"/>
        <end position="590"/>
    </location>
</feature>
<feature type="transmembrane region" description="Helical" evidence="2">
    <location>
        <begin position="257"/>
        <end position="275"/>
    </location>
</feature>
<evidence type="ECO:0000256" key="2">
    <source>
        <dbReference type="SAM" id="Phobius"/>
    </source>
</evidence>
<dbReference type="RefSeq" id="WP_003961552.1">
    <property type="nucleotide sequence ID" value="NZ_CM000913.1"/>
</dbReference>
<feature type="transmembrane region" description="Helical" evidence="2">
    <location>
        <begin position="216"/>
        <end position="236"/>
    </location>
</feature>
<protein>
    <submittedName>
        <fullName evidence="3">Putative integral membrane protein</fullName>
    </submittedName>
</protein>
<dbReference type="AlphaFoldDB" id="E2Q390"/>
<sequence>MTQTTDHSPPPFPRTPVPVQGSRRPALTACLVRGATAAGLGMGALTVLVMTVWISAPYPDDGPEGALHAAAALWLLSHGTGLVRADTLSGQPAPIGVVPLLLVALPLCLIHRAARDGLAPDTHGRRPRPSPLGAFCAVSLGYLLVAAVITVYAAGGSPAPDPLSTLAHLPLVTVAAAAAGVWTARGRPGGPLPRWLPEAVRVWLARTRVTVALRSAAAAVLVLVGGGALLVAAGLVGHADAAQDTFLHLSGGWSGRLAVLLLALALVPNAAVWGASYGLGPGFALGTEATATPLVVTGDPALPPFPLVAAVPSEGPGTPLNWAALAVPVLAALVVAAFTAARAAPRFQDRELAWSVWDTAAAALLAAVGCGVLTAVLSAAAGGPLGTERLAEFGPVWWLTGPAAFCWIAVVAVPLAVAVRIWRVLLARLTGAGMGMGFKGLRGSRARASAETPMSRASAETPMSRTPARTPMSRASAQSPGSGPPAETPVSRASAETPRSLRPPRPPSTPESLQPTDVSPEAPDTSEAPASPASPESSGTPEPSGPPAPPESPDTQKPQKAPTPPKAQKASNNAHPPAAPAAAPAPMSRPAEPPPVYDGLPARPVADGDPPPPWAVPASPWPTSPTPWGTPPPGDRPAAPPPDRAAEPPGPGETEPPGPGETETPGPDEPGPGGE</sequence>
<dbReference type="Pfam" id="PF19877">
    <property type="entry name" value="DUF6350"/>
    <property type="match status" value="1"/>
</dbReference>
<evidence type="ECO:0000313" key="4">
    <source>
        <dbReference type="Proteomes" id="UP000002357"/>
    </source>
</evidence>
<organism evidence="3 4">
    <name type="scientific">Streptomyces clavuligerus</name>
    <dbReference type="NCBI Taxonomy" id="1901"/>
    <lineage>
        <taxon>Bacteria</taxon>
        <taxon>Bacillati</taxon>
        <taxon>Actinomycetota</taxon>
        <taxon>Actinomycetes</taxon>
        <taxon>Kitasatosporales</taxon>
        <taxon>Streptomycetaceae</taxon>
        <taxon>Streptomyces</taxon>
    </lineage>
</organism>
<feature type="compositionally biased region" description="Pro residues" evidence="1">
    <location>
        <begin position="543"/>
        <end position="552"/>
    </location>
</feature>
<dbReference type="OrthoDB" id="3742900at2"/>
<gene>
    <name evidence="3" type="ORF">SCLAV_3733</name>
</gene>
<reference evidence="3 4" key="1">
    <citation type="journal article" date="2010" name="Genome Biol. Evol.">
        <title>The sequence of a 1.8-mb bacterial linear plasmid reveals a rich evolutionary reservoir of secondary metabolic pathways.</title>
        <authorList>
            <person name="Medema M.H."/>
            <person name="Trefzer A."/>
            <person name="Kovalchuk A."/>
            <person name="van den Berg M."/>
            <person name="Mueller U."/>
            <person name="Heijne W."/>
            <person name="Wu L."/>
            <person name="Alam M.T."/>
            <person name="Ronning C.M."/>
            <person name="Nierman W.C."/>
            <person name="Bovenberg R.A.L."/>
            <person name="Breitling R."/>
            <person name="Takano E."/>
        </authorList>
    </citation>
    <scope>NUCLEOTIDE SEQUENCE [LARGE SCALE GENOMIC DNA]</scope>
    <source>
        <strain evidence="4">ATCC 27064 / DSM 738 / JCM 4710 / NBRC 13307 / NCIMB 12785 / NRRL 3585 / VKM Ac-602</strain>
    </source>
</reference>
<evidence type="ECO:0000256" key="1">
    <source>
        <dbReference type="SAM" id="MobiDB-lite"/>
    </source>
</evidence>
<feature type="region of interest" description="Disordered" evidence="1">
    <location>
        <begin position="1"/>
        <end position="21"/>
    </location>
</feature>
<accession>E2Q390</accession>
<keyword evidence="2" id="KW-0472">Membrane</keyword>
<dbReference type="EMBL" id="CM000913">
    <property type="protein sequence ID" value="EFG08805.1"/>
    <property type="molecule type" value="Genomic_DNA"/>
</dbReference>
<feature type="transmembrane region" description="Helical" evidence="2">
    <location>
        <begin position="132"/>
        <end position="154"/>
    </location>
</feature>
<proteinExistence type="predicted"/>
<keyword evidence="2" id="KW-1133">Transmembrane helix</keyword>